<dbReference type="Proteomes" id="UP000002457">
    <property type="component" value="Chromosome"/>
</dbReference>
<dbReference type="PANTHER" id="PTHR21716">
    <property type="entry name" value="TRANSMEMBRANE PROTEIN"/>
    <property type="match status" value="1"/>
</dbReference>
<feature type="transmembrane region" description="Helical" evidence="6">
    <location>
        <begin position="62"/>
        <end position="87"/>
    </location>
</feature>
<keyword evidence="8" id="KW-1185">Reference proteome</keyword>
<feature type="transmembrane region" description="Helical" evidence="6">
    <location>
        <begin position="261"/>
        <end position="281"/>
    </location>
</feature>
<feature type="transmembrane region" description="Helical" evidence="6">
    <location>
        <begin position="194"/>
        <end position="217"/>
    </location>
</feature>
<keyword evidence="4 6" id="KW-1133">Transmembrane helix</keyword>
<evidence type="ECO:0008006" key="9">
    <source>
        <dbReference type="Google" id="ProtNLM"/>
    </source>
</evidence>
<keyword evidence="5 6" id="KW-0472">Membrane</keyword>
<dbReference type="HOGENOM" id="CLU_052137_0_0_2"/>
<feature type="transmembrane region" description="Helical" evidence="6">
    <location>
        <begin position="293"/>
        <end position="324"/>
    </location>
</feature>
<accession>B8GHI9</accession>
<evidence type="ECO:0000256" key="5">
    <source>
        <dbReference type="ARBA" id="ARBA00023136"/>
    </source>
</evidence>
<feature type="transmembrane region" description="Helical" evidence="6">
    <location>
        <begin position="136"/>
        <end position="162"/>
    </location>
</feature>
<dbReference type="AlphaFoldDB" id="B8GHI9"/>
<evidence type="ECO:0000256" key="4">
    <source>
        <dbReference type="ARBA" id="ARBA00022989"/>
    </source>
</evidence>
<reference evidence="7 8" key="1">
    <citation type="journal article" date="2015" name="Genome Announc.">
        <title>Complete Genome Sequence of Methanosphaerula palustris E1-9CT, a Hydrogenotrophic Methanogen Isolated from a Minerotrophic Fen Peatland.</title>
        <authorList>
            <person name="Cadillo-Quiroz H."/>
            <person name="Browne P."/>
            <person name="Kyrpides N."/>
            <person name="Woyke T."/>
            <person name="Goodwin L."/>
            <person name="Detter C."/>
            <person name="Yavitt J.B."/>
            <person name="Zinder S.H."/>
        </authorList>
    </citation>
    <scope>NUCLEOTIDE SEQUENCE [LARGE SCALE GENOMIC DNA]</scope>
    <source>
        <strain evidence="8">ATCC BAA-1556 / DSM 19958 / E1-9c</strain>
    </source>
</reference>
<evidence type="ECO:0000313" key="7">
    <source>
        <dbReference type="EMBL" id="ACL16594.1"/>
    </source>
</evidence>
<feature type="transmembrane region" description="Helical" evidence="6">
    <location>
        <begin position="17"/>
        <end position="50"/>
    </location>
</feature>
<dbReference type="GO" id="GO:0016020">
    <property type="term" value="C:membrane"/>
    <property type="evidence" value="ECO:0007669"/>
    <property type="project" value="UniProtKB-SubCell"/>
</dbReference>
<evidence type="ECO:0000256" key="3">
    <source>
        <dbReference type="ARBA" id="ARBA00022692"/>
    </source>
</evidence>
<dbReference type="InterPro" id="IPR002549">
    <property type="entry name" value="AI-2E-like"/>
</dbReference>
<dbReference type="PANTHER" id="PTHR21716:SF4">
    <property type="entry name" value="TRANSMEMBRANE PROTEIN 245"/>
    <property type="match status" value="1"/>
</dbReference>
<keyword evidence="3 6" id="KW-0812">Transmembrane</keyword>
<dbReference type="EMBL" id="CP001338">
    <property type="protein sequence ID" value="ACL16594.1"/>
    <property type="molecule type" value="Genomic_DNA"/>
</dbReference>
<dbReference type="Pfam" id="PF01594">
    <property type="entry name" value="AI-2E_transport"/>
    <property type="match status" value="1"/>
</dbReference>
<dbReference type="STRING" id="521011.Mpal_1259"/>
<evidence type="ECO:0000256" key="6">
    <source>
        <dbReference type="SAM" id="Phobius"/>
    </source>
</evidence>
<name>B8GHI9_METPE</name>
<evidence type="ECO:0000313" key="8">
    <source>
        <dbReference type="Proteomes" id="UP000002457"/>
    </source>
</evidence>
<dbReference type="KEGG" id="mpl:Mpal_1259"/>
<proteinExistence type="inferred from homology"/>
<gene>
    <name evidence="7" type="ordered locus">Mpal_1259</name>
</gene>
<comment type="subcellular location">
    <subcellularLocation>
        <location evidence="1">Membrane</location>
        <topology evidence="1">Multi-pass membrane protein</topology>
    </subcellularLocation>
</comment>
<sequence precursor="true">MRYMEITLITEEQKLWLLISAIFLVAVFAFWPLMTVIVWAVALAVAFMPLQKRLSRRLKPSISAALITIMILCTVILVVSVSMNVLLANSGEIGSMITSLVMGIQNAGISSFLPSSIASQLSSIPQMLIKSMLESIIGMTSNLLQLLIQVVIFFLSLSMLLYFGESIWGTLTCNLSPKLASAVEKMARISGDTIYSLIIIQISAAILSFILAIPFFMVLGYGNVILFATIIGLGMLIPLIGAQFIILLMTLYLIATGDMKGAAITVFIGYPLLSGWIDFYYRPVMMGKRVAINPVLMMIGIFAGLPFMGILGFIVGPVLVALVVTGYKILEEEMRNPCSSTTCDV</sequence>
<organism evidence="7 8">
    <name type="scientific">Methanosphaerula palustris (strain ATCC BAA-1556 / DSM 19958 / E1-9c)</name>
    <dbReference type="NCBI Taxonomy" id="521011"/>
    <lineage>
        <taxon>Archaea</taxon>
        <taxon>Methanobacteriati</taxon>
        <taxon>Methanobacteriota</taxon>
        <taxon>Stenosarchaea group</taxon>
        <taxon>Methanomicrobia</taxon>
        <taxon>Methanomicrobiales</taxon>
        <taxon>Methanoregulaceae</taxon>
        <taxon>Methanosphaerula</taxon>
    </lineage>
</organism>
<evidence type="ECO:0000256" key="1">
    <source>
        <dbReference type="ARBA" id="ARBA00004141"/>
    </source>
</evidence>
<protein>
    <recommendedName>
        <fullName evidence="9">AI-2E family transporter</fullName>
    </recommendedName>
</protein>
<comment type="similarity">
    <text evidence="2">Belongs to the autoinducer-2 exporter (AI-2E) (TC 2.A.86) family.</text>
</comment>
<dbReference type="eggNOG" id="arCOG02642">
    <property type="taxonomic scope" value="Archaea"/>
</dbReference>
<evidence type="ECO:0000256" key="2">
    <source>
        <dbReference type="ARBA" id="ARBA00009773"/>
    </source>
</evidence>
<feature type="transmembrane region" description="Helical" evidence="6">
    <location>
        <begin position="224"/>
        <end position="255"/>
    </location>
</feature>